<dbReference type="SUPFAM" id="SSF81383">
    <property type="entry name" value="F-box domain"/>
    <property type="match status" value="1"/>
</dbReference>
<sequence length="526" mass="61400">MSEIMNASRMMQDDRISQLPQPILHCILDRLSPREAARTCTLSKSWRYIESTGPYFTMIEDNFKGSKQEFIDAKERHLQLYHHHKICPQIIFVDLSNPDAESFLFLDKWIPVLVRDWGAQDFSLYLFFDQDEENARFDPPSIIFESKSLRRLTLHSCNLSRDDILHSDTSSLIHLKKLRLSNVCITDEILEKIIFSCPLIKLELSGCVGLRAIRIDKRARYLKRFEWSGSYNVNEPPSLEIDVPSLEKINIHDCSKWYHDKMTYFPHLKSLSLSSVRLSTESVGYFSHNFPCLGSLSLKNCYGFEEFELSSRSIKKFELSSRYTNVPFNRVAIDVPSIVMFKFEGRVPESFSFTTTSEKWKSDITLRTGTLFEETSQGLDKLCQMLKAVSGSEMSLHIGGLNLSTHSVSSFMDNLFFICRPRIIQRSLVDVGPDFRFLFDQLCNQPTKVMCKILGMEKGGFESGRITRGRQWRQDLEKVTYETSDENEEEWHSVLERSWSKFWKALFPKDSKNVKHFMRFRLTWRE</sequence>
<dbReference type="Pfam" id="PF24758">
    <property type="entry name" value="LRR_At5g56370"/>
    <property type="match status" value="1"/>
</dbReference>
<dbReference type="InterPro" id="IPR036047">
    <property type="entry name" value="F-box-like_dom_sf"/>
</dbReference>
<name>A0A9N7RKK7_STRHE</name>
<dbReference type="AlphaFoldDB" id="A0A9N7RKK7"/>
<comment type="caution">
    <text evidence="2">The sequence shown here is derived from an EMBL/GenBank/DDBJ whole genome shotgun (WGS) entry which is preliminary data.</text>
</comment>
<dbReference type="InterPro" id="IPR001810">
    <property type="entry name" value="F-box_dom"/>
</dbReference>
<dbReference type="Gene3D" id="3.80.10.10">
    <property type="entry name" value="Ribonuclease Inhibitor"/>
    <property type="match status" value="1"/>
</dbReference>
<organism evidence="2 3">
    <name type="scientific">Striga hermonthica</name>
    <name type="common">Purple witchweed</name>
    <name type="synonym">Buchnera hermonthica</name>
    <dbReference type="NCBI Taxonomy" id="68872"/>
    <lineage>
        <taxon>Eukaryota</taxon>
        <taxon>Viridiplantae</taxon>
        <taxon>Streptophyta</taxon>
        <taxon>Embryophyta</taxon>
        <taxon>Tracheophyta</taxon>
        <taxon>Spermatophyta</taxon>
        <taxon>Magnoliopsida</taxon>
        <taxon>eudicotyledons</taxon>
        <taxon>Gunneridae</taxon>
        <taxon>Pentapetalae</taxon>
        <taxon>asterids</taxon>
        <taxon>lamiids</taxon>
        <taxon>Lamiales</taxon>
        <taxon>Orobanchaceae</taxon>
        <taxon>Buchnereae</taxon>
        <taxon>Striga</taxon>
    </lineage>
</organism>
<dbReference type="InterPro" id="IPR055411">
    <property type="entry name" value="LRR_FXL15/At3g58940/PEG3-like"/>
</dbReference>
<dbReference type="PANTHER" id="PTHR31639">
    <property type="entry name" value="F-BOX PROTEIN-LIKE"/>
    <property type="match status" value="1"/>
</dbReference>
<proteinExistence type="predicted"/>
<dbReference type="OrthoDB" id="883325at2759"/>
<dbReference type="PANTHER" id="PTHR31639:SF42">
    <property type="entry name" value="OS02G0160200 PROTEIN"/>
    <property type="match status" value="1"/>
</dbReference>
<gene>
    <name evidence="2" type="ORF">SHERM_28610</name>
</gene>
<reference evidence="2" key="1">
    <citation type="submission" date="2019-12" db="EMBL/GenBank/DDBJ databases">
        <authorList>
            <person name="Scholes J."/>
        </authorList>
    </citation>
    <scope>NUCLEOTIDE SEQUENCE</scope>
</reference>
<dbReference type="InterPro" id="IPR032675">
    <property type="entry name" value="LRR_dom_sf"/>
</dbReference>
<accession>A0A9N7RKK7</accession>
<dbReference type="Pfam" id="PF00646">
    <property type="entry name" value="F-box"/>
    <property type="match status" value="1"/>
</dbReference>
<dbReference type="Gene3D" id="1.20.1280.50">
    <property type="match status" value="1"/>
</dbReference>
<feature type="domain" description="F-box" evidence="1">
    <location>
        <begin position="13"/>
        <end position="59"/>
    </location>
</feature>
<evidence type="ECO:0000313" key="3">
    <source>
        <dbReference type="Proteomes" id="UP001153555"/>
    </source>
</evidence>
<dbReference type="PROSITE" id="PS50181">
    <property type="entry name" value="FBOX"/>
    <property type="match status" value="1"/>
</dbReference>
<evidence type="ECO:0000313" key="2">
    <source>
        <dbReference type="EMBL" id="CAA0833343.1"/>
    </source>
</evidence>
<protein>
    <recommendedName>
        <fullName evidence="1">F-box domain-containing protein</fullName>
    </recommendedName>
</protein>
<dbReference type="EMBL" id="CACSLK010027838">
    <property type="protein sequence ID" value="CAA0833343.1"/>
    <property type="molecule type" value="Genomic_DNA"/>
</dbReference>
<dbReference type="Proteomes" id="UP001153555">
    <property type="component" value="Unassembled WGS sequence"/>
</dbReference>
<dbReference type="SUPFAM" id="SSF52047">
    <property type="entry name" value="RNI-like"/>
    <property type="match status" value="1"/>
</dbReference>
<evidence type="ECO:0000259" key="1">
    <source>
        <dbReference type="PROSITE" id="PS50181"/>
    </source>
</evidence>
<keyword evidence="3" id="KW-1185">Reference proteome</keyword>